<sequence>MCRPPIGGHGKRPFTTVVPSLLGLAAAAMLTMLIATTNSSSSMMGLCKSAGCMGGLNSKERQLPPLPSPNPAMLPSGRLELLHGCTDFRCLRAAHALPRGPGQAFNFPHFFVIGFPKCATTSLAAYLQRHPQAVESNPKEPRMFNAVGNCSHPDSPTLRWGCDKAQEERYLLRTLKRDVVVESGLSRAAFEASTDYSWTPHVVASGIRRELPWLKLVVSIREPISTAISGVVHRLQELGRPKEEQSDWWVPEPVDECLERMRGGTNGTSMADCLRIRLGGDKSAWFDYTRAMAGWLHAFPAEQFHVLQYENLTAPGSREAVLADMQRFLGLDPSLAPRELPAENSRKGSEHPEGWPMRREQYEEFVGIATAASHRLAEQLEQHGLKDGEQWLEAWEAAWSCNLASCDANGDCLIQLT</sequence>
<dbReference type="InterPro" id="IPR037359">
    <property type="entry name" value="NST/OST"/>
</dbReference>
<dbReference type="GO" id="GO:0008146">
    <property type="term" value="F:sulfotransferase activity"/>
    <property type="evidence" value="ECO:0007669"/>
    <property type="project" value="InterPro"/>
</dbReference>
<reference evidence="8 9" key="1">
    <citation type="journal article" date="2018" name="Plant J.">
        <title>Genome sequences of Chlorella sorokiniana UTEX 1602 and Micractinium conductrix SAG 241.80: implications to maltose excretion by a green alga.</title>
        <authorList>
            <person name="Arriola M.B."/>
            <person name="Velmurugan N."/>
            <person name="Zhang Y."/>
            <person name="Plunkett M.H."/>
            <person name="Hondzo H."/>
            <person name="Barney B.M."/>
        </authorList>
    </citation>
    <scope>NUCLEOTIDE SEQUENCE [LARGE SCALE GENOMIC DNA]</scope>
    <source>
        <strain evidence="9">UTEX 1602</strain>
    </source>
</reference>
<dbReference type="EC" id="2.8.2.-" evidence="5"/>
<accession>A0A2P6TKH7</accession>
<evidence type="ECO:0000313" key="9">
    <source>
        <dbReference type="Proteomes" id="UP000239899"/>
    </source>
</evidence>
<name>A0A2P6TKH7_CHLSO</name>
<evidence type="ECO:0000256" key="3">
    <source>
        <dbReference type="PIRSR" id="PIRSR637359-1"/>
    </source>
</evidence>
<feature type="binding site" evidence="4">
    <location>
        <position position="221"/>
    </location>
    <ligand>
        <name>3'-phosphoadenylyl sulfate</name>
        <dbReference type="ChEBI" id="CHEBI:58339"/>
    </ligand>
</feature>
<comment type="similarity">
    <text evidence="5">Belongs to the sulfotransferase 1 family.</text>
</comment>
<keyword evidence="9" id="KW-1185">Reference proteome</keyword>
<dbReference type="Proteomes" id="UP000239899">
    <property type="component" value="Unassembled WGS sequence"/>
</dbReference>
<dbReference type="EMBL" id="LHPG02000013">
    <property type="protein sequence ID" value="PRW44571.1"/>
    <property type="molecule type" value="Genomic_DNA"/>
</dbReference>
<evidence type="ECO:0000256" key="5">
    <source>
        <dbReference type="RuleBase" id="RU361155"/>
    </source>
</evidence>
<dbReference type="InterPro" id="IPR027417">
    <property type="entry name" value="P-loop_NTPase"/>
</dbReference>
<feature type="region of interest" description="Disordered" evidence="6">
    <location>
        <begin position="335"/>
        <end position="356"/>
    </location>
</feature>
<dbReference type="SUPFAM" id="SSF52540">
    <property type="entry name" value="P-loop containing nucleoside triphosphate hydrolases"/>
    <property type="match status" value="1"/>
</dbReference>
<feature type="compositionally biased region" description="Basic and acidic residues" evidence="6">
    <location>
        <begin position="340"/>
        <end position="356"/>
    </location>
</feature>
<dbReference type="OrthoDB" id="411451at2759"/>
<gene>
    <name evidence="8" type="ORF">C2E21_6799</name>
</gene>
<feature type="active site" description="For sulfotransferase activity" evidence="3">
    <location>
        <position position="117"/>
    </location>
</feature>
<dbReference type="Pfam" id="PF00685">
    <property type="entry name" value="Sulfotransfer_1"/>
    <property type="match status" value="1"/>
</dbReference>
<evidence type="ECO:0000256" key="2">
    <source>
        <dbReference type="ARBA" id="ARBA00023180"/>
    </source>
</evidence>
<evidence type="ECO:0000256" key="6">
    <source>
        <dbReference type="SAM" id="MobiDB-lite"/>
    </source>
</evidence>
<evidence type="ECO:0000256" key="4">
    <source>
        <dbReference type="PIRSR" id="PIRSR637359-2"/>
    </source>
</evidence>
<proteinExistence type="inferred from homology"/>
<dbReference type="PANTHER" id="PTHR10605:SF56">
    <property type="entry name" value="BIFUNCTIONAL HEPARAN SULFATE N-DEACETYLASE_N-SULFOTRANSFERASE"/>
    <property type="match status" value="1"/>
</dbReference>
<keyword evidence="1 5" id="KW-0808">Transferase</keyword>
<dbReference type="InterPro" id="IPR000863">
    <property type="entry name" value="Sulfotransferase_dom"/>
</dbReference>
<keyword evidence="2" id="KW-0325">Glycoprotein</keyword>
<organism evidence="8 9">
    <name type="scientific">Chlorella sorokiniana</name>
    <name type="common">Freshwater green alga</name>
    <dbReference type="NCBI Taxonomy" id="3076"/>
    <lineage>
        <taxon>Eukaryota</taxon>
        <taxon>Viridiplantae</taxon>
        <taxon>Chlorophyta</taxon>
        <taxon>core chlorophytes</taxon>
        <taxon>Trebouxiophyceae</taxon>
        <taxon>Chlorellales</taxon>
        <taxon>Chlorellaceae</taxon>
        <taxon>Chlorella clade</taxon>
        <taxon>Chlorella</taxon>
    </lineage>
</organism>
<evidence type="ECO:0000313" key="8">
    <source>
        <dbReference type="EMBL" id="PRW44571.1"/>
    </source>
</evidence>
<protein>
    <recommendedName>
        <fullName evidence="5">Sulfotransferase</fullName>
        <ecNumber evidence="5">2.8.2.-</ecNumber>
    </recommendedName>
</protein>
<feature type="domain" description="Sulfotransferase" evidence="7">
    <location>
        <begin position="108"/>
        <end position="333"/>
    </location>
</feature>
<evidence type="ECO:0000256" key="1">
    <source>
        <dbReference type="ARBA" id="ARBA00022679"/>
    </source>
</evidence>
<dbReference type="AlphaFoldDB" id="A0A2P6TKH7"/>
<comment type="caution">
    <text evidence="8">The sequence shown here is derived from an EMBL/GenBank/DDBJ whole genome shotgun (WGS) entry which is preliminary data.</text>
</comment>
<dbReference type="Gene3D" id="3.40.50.300">
    <property type="entry name" value="P-loop containing nucleotide triphosphate hydrolases"/>
    <property type="match status" value="1"/>
</dbReference>
<feature type="binding site" evidence="4">
    <location>
        <position position="229"/>
    </location>
    <ligand>
        <name>3'-phosphoadenylyl sulfate</name>
        <dbReference type="ChEBI" id="CHEBI:58339"/>
    </ligand>
</feature>
<evidence type="ECO:0000259" key="7">
    <source>
        <dbReference type="Pfam" id="PF00685"/>
    </source>
</evidence>
<dbReference type="PANTHER" id="PTHR10605">
    <property type="entry name" value="HEPARAN SULFATE SULFOTRANSFERASE"/>
    <property type="match status" value="1"/>
</dbReference>